<accession>A0ABD3GMH3</accession>
<evidence type="ECO:0000313" key="2">
    <source>
        <dbReference type="Proteomes" id="UP001633002"/>
    </source>
</evidence>
<keyword evidence="2" id="KW-1185">Reference proteome</keyword>
<proteinExistence type="predicted"/>
<dbReference type="Proteomes" id="UP001633002">
    <property type="component" value="Unassembled WGS sequence"/>
</dbReference>
<protein>
    <submittedName>
        <fullName evidence="1">Uncharacterized protein</fullName>
    </submittedName>
</protein>
<dbReference type="EMBL" id="JBJQOH010000007">
    <property type="protein sequence ID" value="KAL3680417.1"/>
    <property type="molecule type" value="Genomic_DNA"/>
</dbReference>
<sequence length="138" mass="14902">MIVPVAELKELVQILEGLAIANTGFDGEGYAVFHKESLTGLTTEVCMSGKKVYYNKNSIANKLLALLRCSPRPAILLIHLLSLFSTGVGAMHDAEIVKFDVSTGLNVSKCAIRNAADVHITPTCRSFDKHISLSNAMI</sequence>
<dbReference type="AlphaFoldDB" id="A0ABD3GMH3"/>
<gene>
    <name evidence="1" type="ORF">R1sor_023373</name>
</gene>
<name>A0ABD3GMH3_9MARC</name>
<reference evidence="1 2" key="1">
    <citation type="submission" date="2024-09" db="EMBL/GenBank/DDBJ databases">
        <title>Chromosome-scale assembly of Riccia sorocarpa.</title>
        <authorList>
            <person name="Paukszto L."/>
        </authorList>
    </citation>
    <scope>NUCLEOTIDE SEQUENCE [LARGE SCALE GENOMIC DNA]</scope>
    <source>
        <strain evidence="1">LP-2024</strain>
        <tissue evidence="1">Aerial parts of the thallus</tissue>
    </source>
</reference>
<organism evidence="1 2">
    <name type="scientific">Riccia sorocarpa</name>
    <dbReference type="NCBI Taxonomy" id="122646"/>
    <lineage>
        <taxon>Eukaryota</taxon>
        <taxon>Viridiplantae</taxon>
        <taxon>Streptophyta</taxon>
        <taxon>Embryophyta</taxon>
        <taxon>Marchantiophyta</taxon>
        <taxon>Marchantiopsida</taxon>
        <taxon>Marchantiidae</taxon>
        <taxon>Marchantiales</taxon>
        <taxon>Ricciaceae</taxon>
        <taxon>Riccia</taxon>
    </lineage>
</organism>
<comment type="caution">
    <text evidence="1">The sequence shown here is derived from an EMBL/GenBank/DDBJ whole genome shotgun (WGS) entry which is preliminary data.</text>
</comment>
<evidence type="ECO:0000313" key="1">
    <source>
        <dbReference type="EMBL" id="KAL3680417.1"/>
    </source>
</evidence>